<sequence>MPGFYLTGSINVPTVDDAFRLVGSRLQPGVTRVPDGEPGERANWVLTQAPHFLENPTLDVVDNRARIRPGTTVSFGPLDYHSIAAESYQRFLAARRDGVLAPESRFLVSIPTPINAVNSFAEFDSRVEIAYAYEQRLRESVLRLQELVPPRDLAVQWDLPTELATVEGWFDNPYGGFEPIFAATARLASWIDDEAELTFHLCYGDSKFGASPFMGTPPDEEAARRGGRHILPRDATALVTLANGLSRHVPRRIDAIHAATVATWTRRAHWQPLSGLALEPGTEVYLGLLHAEDGAEGARARAALAAEFLPEFGIATECGLGRHSPEQLEAVLTAWSELASAERELVSEVRG</sequence>
<dbReference type="OrthoDB" id="4504900at2"/>
<evidence type="ECO:0000313" key="1">
    <source>
        <dbReference type="EMBL" id="EKF23103.1"/>
    </source>
</evidence>
<dbReference type="eggNOG" id="ENOG502Z923">
    <property type="taxonomic scope" value="Bacteria"/>
</dbReference>
<gene>
    <name evidence="1" type="ORF">C731_2860</name>
</gene>
<proteinExistence type="predicted"/>
<dbReference type="EMBL" id="AMRA01000080">
    <property type="protein sequence ID" value="EKF23103.1"/>
    <property type="molecule type" value="Genomic_DNA"/>
</dbReference>
<dbReference type="SUPFAM" id="SSF51726">
    <property type="entry name" value="UROD/MetE-like"/>
    <property type="match status" value="1"/>
</dbReference>
<keyword evidence="2" id="KW-1185">Reference proteome</keyword>
<dbReference type="Proteomes" id="UP000006265">
    <property type="component" value="Unassembled WGS sequence"/>
</dbReference>
<name>K5B854_MYCHD</name>
<accession>K5B854</accession>
<protein>
    <submittedName>
        <fullName evidence="1">Uncharacterized protein</fullName>
    </submittedName>
</protein>
<organism evidence="1 2">
    <name type="scientific">Mycolicibacterium hassiacum (strain DSM 44199 / CIP 105218 / JCM 12690 / 3849)</name>
    <name type="common">Mycobacterium hassiacum</name>
    <dbReference type="NCBI Taxonomy" id="1122247"/>
    <lineage>
        <taxon>Bacteria</taxon>
        <taxon>Bacillati</taxon>
        <taxon>Actinomycetota</taxon>
        <taxon>Actinomycetes</taxon>
        <taxon>Mycobacteriales</taxon>
        <taxon>Mycobacteriaceae</taxon>
        <taxon>Mycolicibacterium</taxon>
    </lineage>
</organism>
<reference evidence="1 2" key="1">
    <citation type="journal article" date="2012" name="J. Bacteriol.">
        <title>Genome sequence of Mycobacterium hassiacum DSM 44199, a rare source of heat-stable mycobacterial proteins.</title>
        <authorList>
            <person name="Tiago I."/>
            <person name="Maranha A."/>
            <person name="Mendes V."/>
            <person name="Alarico S."/>
            <person name="Moynihan P.J."/>
            <person name="Clarke A.J."/>
            <person name="Macedo-Ribeiro S."/>
            <person name="Pereira P.J."/>
            <person name="Empadinhas N."/>
        </authorList>
    </citation>
    <scope>NUCLEOTIDE SEQUENCE [LARGE SCALE GENOMIC DNA]</scope>
    <source>
        <strain evidence="2">DSM 44199 / CIP 105218 / JCM 12690 / 3849</strain>
    </source>
</reference>
<dbReference type="InterPro" id="IPR038071">
    <property type="entry name" value="UROD/MetE-like_sf"/>
</dbReference>
<dbReference type="STRING" id="1122247.GCA_000379865_02473"/>
<evidence type="ECO:0000313" key="2">
    <source>
        <dbReference type="Proteomes" id="UP000006265"/>
    </source>
</evidence>
<dbReference type="PATRIC" id="fig|1122247.3.peg.2744"/>
<dbReference type="AlphaFoldDB" id="K5B854"/>
<dbReference type="RefSeq" id="WP_005628634.1">
    <property type="nucleotide sequence ID" value="NZ_AMRA01000080.1"/>
</dbReference>
<comment type="caution">
    <text evidence="1">The sequence shown here is derived from an EMBL/GenBank/DDBJ whole genome shotgun (WGS) entry which is preliminary data.</text>
</comment>